<dbReference type="EMBL" id="FOYP01000003">
    <property type="protein sequence ID" value="SFR58179.1"/>
    <property type="molecule type" value="Genomic_DNA"/>
</dbReference>
<reference evidence="3" key="1">
    <citation type="submission" date="2016-10" db="EMBL/GenBank/DDBJ databases">
        <authorList>
            <person name="Varghese N."/>
            <person name="Submissions S."/>
        </authorList>
    </citation>
    <scope>NUCLEOTIDE SEQUENCE [LARGE SCALE GENOMIC DNA]</scope>
    <source>
        <strain evidence="3">DSM 26879</strain>
    </source>
</reference>
<proteinExistence type="predicted"/>
<sequence>MGRRTGQTEAETQTDGSGAEENFEVFEAGRATKLGRIWSLLSLRCLKLIYLKRYVGGLVQFDGSDVCISTLLGFRSDDRVSASLFGGFW</sequence>
<protein>
    <submittedName>
        <fullName evidence="2">Uncharacterized protein</fullName>
    </submittedName>
</protein>
<feature type="region of interest" description="Disordered" evidence="1">
    <location>
        <begin position="1"/>
        <end position="21"/>
    </location>
</feature>
<accession>A0A1I6HUR1</accession>
<feature type="compositionally biased region" description="Polar residues" evidence="1">
    <location>
        <begin position="1"/>
        <end position="16"/>
    </location>
</feature>
<keyword evidence="3" id="KW-1185">Reference proteome</keyword>
<evidence type="ECO:0000313" key="3">
    <source>
        <dbReference type="Proteomes" id="UP000199478"/>
    </source>
</evidence>
<dbReference type="Proteomes" id="UP000199478">
    <property type="component" value="Unassembled WGS sequence"/>
</dbReference>
<dbReference type="AlphaFoldDB" id="A0A1I6HUR1"/>
<organism evidence="2 3">
    <name type="scientific">Yoonia tamlensis</name>
    <dbReference type="NCBI Taxonomy" id="390270"/>
    <lineage>
        <taxon>Bacteria</taxon>
        <taxon>Pseudomonadati</taxon>
        <taxon>Pseudomonadota</taxon>
        <taxon>Alphaproteobacteria</taxon>
        <taxon>Rhodobacterales</taxon>
        <taxon>Paracoccaceae</taxon>
        <taxon>Yoonia</taxon>
    </lineage>
</organism>
<name>A0A1I6HUR1_9RHOB</name>
<gene>
    <name evidence="2" type="ORF">SAMN04488005_3002</name>
</gene>
<evidence type="ECO:0000313" key="2">
    <source>
        <dbReference type="EMBL" id="SFR58179.1"/>
    </source>
</evidence>
<evidence type="ECO:0000256" key="1">
    <source>
        <dbReference type="SAM" id="MobiDB-lite"/>
    </source>
</evidence>